<evidence type="ECO:0000313" key="3">
    <source>
        <dbReference type="EMBL" id="QYC10663.1"/>
    </source>
</evidence>
<reference evidence="3 4" key="1">
    <citation type="submission" date="2021-07" db="EMBL/GenBank/DDBJ databases">
        <title>Isolation and characterization of bacteria from a gold mining with a capacity of golden bioaccumulation.</title>
        <authorList>
            <person name="Yang X.J."/>
        </authorList>
    </citation>
    <scope>NUCLEOTIDE SEQUENCE [LARGE SCALE GENOMIC DNA]</scope>
    <source>
        <strain evidence="3 4">Au29</strain>
    </source>
</reference>
<keyword evidence="4" id="KW-1185">Reference proteome</keyword>
<sequence>MGVEIKPWGRLDDGRPVQLATLSNGRGFEAKISDYGARIVSILAPDRDGTPGETVLGFAALEDYLTDAYRAAGPYFGATVGRYANRIGGARFTLDGQEYRLAANEGDNQLHGGPVGFNQAVWTMTPLVGEIGVRLIHHSPDGDQGFPGAVSVSLEVVVSSDANTLILRYCATTDRPTHINLTTHPYFNLAAGVERTIQEHEITVLADRYTPADDACIPTGEIAPVRDGALDLTAPRRLGSVIQQGALAGTRGLNHNYVLSDQPAEAPRHAATLSHAATGRRLEVWTTEPGLQVYSGGYLPELEGRNGEQINPAAGVCLETQHFPDTPNQPHFPTTQIYPGMTFHSRTELRFSIV</sequence>
<comment type="pathway">
    <text evidence="2">Carbohydrate metabolism; hexose metabolism.</text>
</comment>
<evidence type="ECO:0000313" key="4">
    <source>
        <dbReference type="Proteomes" id="UP000824334"/>
    </source>
</evidence>
<dbReference type="PANTHER" id="PTHR10091">
    <property type="entry name" value="ALDOSE-1-EPIMERASE"/>
    <property type="match status" value="1"/>
</dbReference>
<name>A0ABX8TKQ5_9CAUL</name>
<dbReference type="InterPro" id="IPR015443">
    <property type="entry name" value="Aldose_1-epimerase"/>
</dbReference>
<dbReference type="PIRSF" id="PIRSF005096">
    <property type="entry name" value="GALM"/>
    <property type="match status" value="1"/>
</dbReference>
<gene>
    <name evidence="3" type="ORF">KWG56_01175</name>
</gene>
<dbReference type="NCBIfam" id="NF008277">
    <property type="entry name" value="PRK11055.1"/>
    <property type="match status" value="1"/>
</dbReference>
<comment type="catalytic activity">
    <reaction evidence="2">
        <text>alpha-D-glucose = beta-D-glucose</text>
        <dbReference type="Rhea" id="RHEA:10264"/>
        <dbReference type="ChEBI" id="CHEBI:15903"/>
        <dbReference type="ChEBI" id="CHEBI:17925"/>
        <dbReference type="EC" id="5.1.3.3"/>
    </reaction>
</comment>
<dbReference type="EMBL" id="CP080034">
    <property type="protein sequence ID" value="QYC10663.1"/>
    <property type="molecule type" value="Genomic_DNA"/>
</dbReference>
<dbReference type="CDD" id="cd09019">
    <property type="entry name" value="galactose_mutarotase_like"/>
    <property type="match status" value="1"/>
</dbReference>
<evidence type="ECO:0000256" key="2">
    <source>
        <dbReference type="PIRNR" id="PIRNR005096"/>
    </source>
</evidence>
<keyword evidence="2" id="KW-0119">Carbohydrate metabolism</keyword>
<proteinExistence type="inferred from homology"/>
<dbReference type="GeneID" id="94373857"/>
<protein>
    <recommendedName>
        <fullName evidence="2">Aldose 1-epimerase</fullName>
        <ecNumber evidence="2">5.1.3.3</ecNumber>
    </recommendedName>
</protein>
<dbReference type="InterPro" id="IPR008183">
    <property type="entry name" value="Aldose_1/G6P_1-epimerase"/>
</dbReference>
<organism evidence="3 4">
    <name type="scientific">Brevundimonas nasdae</name>
    <dbReference type="NCBI Taxonomy" id="172043"/>
    <lineage>
        <taxon>Bacteria</taxon>
        <taxon>Pseudomonadati</taxon>
        <taxon>Pseudomonadota</taxon>
        <taxon>Alphaproteobacteria</taxon>
        <taxon>Caulobacterales</taxon>
        <taxon>Caulobacteraceae</taxon>
        <taxon>Brevundimonas</taxon>
    </lineage>
</organism>
<dbReference type="PANTHER" id="PTHR10091:SF0">
    <property type="entry name" value="GALACTOSE MUTAROTASE"/>
    <property type="match status" value="1"/>
</dbReference>
<accession>A0ABX8TKQ5</accession>
<dbReference type="Pfam" id="PF01263">
    <property type="entry name" value="Aldose_epim"/>
    <property type="match status" value="1"/>
</dbReference>
<evidence type="ECO:0000256" key="1">
    <source>
        <dbReference type="ARBA" id="ARBA00006206"/>
    </source>
</evidence>
<comment type="similarity">
    <text evidence="1 2">Belongs to the aldose epimerase family.</text>
</comment>
<dbReference type="InterPro" id="IPR047215">
    <property type="entry name" value="Galactose_mutarotase-like"/>
</dbReference>
<dbReference type="EC" id="5.1.3.3" evidence="2"/>
<dbReference type="Proteomes" id="UP000824334">
    <property type="component" value="Chromosome"/>
</dbReference>
<keyword evidence="2" id="KW-0413">Isomerase</keyword>
<dbReference type="RefSeq" id="WP_219353403.1">
    <property type="nucleotide sequence ID" value="NZ_CP080034.1"/>
</dbReference>